<sequence length="353" mass="40635">MYDVMVGNSPLSCWGRPMSWQKAVEVTQEWVKSNEAGFRLADLHGEARRIDFASPHGSFHVTVPEKPGDEWMVWSEDESCVRRLSESLEYMSQPKRELTEILDRAAKVLRGSSAALPQTEGGREEEEEEGRREREKRKMKRMHMTMTWKIQMWILNQLRKNSEHSLIIRCEESAVSADDFFTGQGSAIAVHRLISDLKSLQKSEGKFGITGGPRGDNLFIWDVELSDFDSKTLLYKDLQSYAHTYKRKPVLQLEMKFPKDYPMCPPFVRIVRPRFQFLTGHVTVGGSICMELLTRSGWLSTNDIEGILVQVRAEIMSDPRARLASNPDNEYTEGEARSAFERMVQKYGWSRTK</sequence>
<accession>A0AA35S2B2</accession>
<dbReference type="Pfam" id="PF00179">
    <property type="entry name" value="UQ_con"/>
    <property type="match status" value="1"/>
</dbReference>
<gene>
    <name evidence="3" type="ORF">GBAR_LOCUS13023</name>
</gene>
<dbReference type="SMART" id="SM00212">
    <property type="entry name" value="UBCc"/>
    <property type="match status" value="1"/>
</dbReference>
<dbReference type="PROSITE" id="PS50127">
    <property type="entry name" value="UBC_2"/>
    <property type="match status" value="1"/>
</dbReference>
<dbReference type="EMBL" id="CASHTH010001939">
    <property type="protein sequence ID" value="CAI8022145.1"/>
    <property type="molecule type" value="Genomic_DNA"/>
</dbReference>
<dbReference type="InterPro" id="IPR000608">
    <property type="entry name" value="UBC"/>
</dbReference>
<dbReference type="InterPro" id="IPR016135">
    <property type="entry name" value="UBQ-conjugating_enzyme/RWD"/>
</dbReference>
<evidence type="ECO:0000313" key="3">
    <source>
        <dbReference type="EMBL" id="CAI8022145.1"/>
    </source>
</evidence>
<name>A0AA35S2B2_GEOBA</name>
<organism evidence="3 4">
    <name type="scientific">Geodia barretti</name>
    <name type="common">Barrett's horny sponge</name>
    <dbReference type="NCBI Taxonomy" id="519541"/>
    <lineage>
        <taxon>Eukaryota</taxon>
        <taxon>Metazoa</taxon>
        <taxon>Porifera</taxon>
        <taxon>Demospongiae</taxon>
        <taxon>Heteroscleromorpha</taxon>
        <taxon>Tetractinellida</taxon>
        <taxon>Astrophorina</taxon>
        <taxon>Geodiidae</taxon>
        <taxon>Geodia</taxon>
    </lineage>
</organism>
<dbReference type="InterPro" id="IPR050113">
    <property type="entry name" value="Ub_conjugating_enzyme"/>
</dbReference>
<protein>
    <submittedName>
        <fullName evidence="3">Ubiquitin-conjugating enzyme E2Q-like protein CG4502</fullName>
    </submittedName>
</protein>
<dbReference type="Gene3D" id="3.10.110.10">
    <property type="entry name" value="Ubiquitin Conjugating Enzyme"/>
    <property type="match status" value="1"/>
</dbReference>
<dbReference type="Proteomes" id="UP001174909">
    <property type="component" value="Unassembled WGS sequence"/>
</dbReference>
<keyword evidence="4" id="KW-1185">Reference proteome</keyword>
<proteinExistence type="predicted"/>
<evidence type="ECO:0000313" key="4">
    <source>
        <dbReference type="Proteomes" id="UP001174909"/>
    </source>
</evidence>
<dbReference type="AlphaFoldDB" id="A0AA35S2B2"/>
<reference evidence="3" key="1">
    <citation type="submission" date="2023-03" db="EMBL/GenBank/DDBJ databases">
        <authorList>
            <person name="Steffen K."/>
            <person name="Cardenas P."/>
        </authorList>
    </citation>
    <scope>NUCLEOTIDE SEQUENCE</scope>
</reference>
<dbReference type="SUPFAM" id="SSF54495">
    <property type="entry name" value="UBC-like"/>
    <property type="match status" value="1"/>
</dbReference>
<evidence type="ECO:0000256" key="1">
    <source>
        <dbReference type="SAM" id="MobiDB-lite"/>
    </source>
</evidence>
<dbReference type="Pfam" id="PF15167">
    <property type="entry name" value="DUF4581"/>
    <property type="match status" value="1"/>
</dbReference>
<dbReference type="CDD" id="cd23802">
    <property type="entry name" value="UBCc_UBE2Q"/>
    <property type="match status" value="1"/>
</dbReference>
<feature type="domain" description="UBC core" evidence="2">
    <location>
        <begin position="188"/>
        <end position="353"/>
    </location>
</feature>
<feature type="region of interest" description="Disordered" evidence="1">
    <location>
        <begin position="112"/>
        <end position="140"/>
    </location>
</feature>
<dbReference type="InterPro" id="IPR027892">
    <property type="entry name" value="Maturin"/>
</dbReference>
<dbReference type="PANTHER" id="PTHR24067">
    <property type="entry name" value="UBIQUITIN-CONJUGATING ENZYME E2"/>
    <property type="match status" value="1"/>
</dbReference>
<evidence type="ECO:0000259" key="2">
    <source>
        <dbReference type="PROSITE" id="PS50127"/>
    </source>
</evidence>
<comment type="caution">
    <text evidence="3">The sequence shown here is derived from an EMBL/GenBank/DDBJ whole genome shotgun (WGS) entry which is preliminary data.</text>
</comment>